<dbReference type="PROSITE" id="PS00065">
    <property type="entry name" value="D_2_HYDROXYACID_DH_1"/>
    <property type="match status" value="1"/>
</dbReference>
<evidence type="ECO:0000313" key="5">
    <source>
        <dbReference type="EMBL" id="GFF21364.1"/>
    </source>
</evidence>
<dbReference type="SUPFAM" id="SSF50129">
    <property type="entry name" value="GroES-like"/>
    <property type="match status" value="1"/>
</dbReference>
<keyword evidence="4" id="KW-0560">Oxidoreductase</keyword>
<comment type="caution">
    <text evidence="5">The sequence shown here is derived from an EMBL/GenBank/DDBJ whole genome shotgun (WGS) entry which is preliminary data.</text>
</comment>
<accession>A0A5M3Z4U9</accession>
<dbReference type="FunFam" id="3.90.180.10:FF:000022">
    <property type="entry name" value="NADP-dependent alcohol dehydrogenase"/>
    <property type="match status" value="1"/>
</dbReference>
<evidence type="ECO:0000256" key="4">
    <source>
        <dbReference type="ARBA" id="ARBA00023002"/>
    </source>
</evidence>
<dbReference type="PANTHER" id="PTHR42683">
    <property type="entry name" value="ALDEHYDE REDUCTASE"/>
    <property type="match status" value="1"/>
</dbReference>
<dbReference type="Proteomes" id="UP000452235">
    <property type="component" value="Unassembled WGS sequence"/>
</dbReference>
<dbReference type="CDD" id="cd05283">
    <property type="entry name" value="CAD1"/>
    <property type="match status" value="1"/>
</dbReference>
<protein>
    <submittedName>
        <fullName evidence="5">Zn-dependent alcohol dehydrogenase</fullName>
    </submittedName>
</protein>
<evidence type="ECO:0000256" key="3">
    <source>
        <dbReference type="ARBA" id="ARBA00022833"/>
    </source>
</evidence>
<dbReference type="Gene3D" id="3.90.180.10">
    <property type="entry name" value="Medium-chain alcohol dehydrogenases, catalytic domain"/>
    <property type="match status" value="1"/>
</dbReference>
<dbReference type="InterPro" id="IPR029752">
    <property type="entry name" value="D-isomer_DH_CS1"/>
</dbReference>
<keyword evidence="3" id="KW-0862">Zinc</keyword>
<dbReference type="GO" id="GO:0046872">
    <property type="term" value="F:metal ion binding"/>
    <property type="evidence" value="ECO:0007669"/>
    <property type="project" value="UniProtKB-KW"/>
</dbReference>
<dbReference type="InterPro" id="IPR011032">
    <property type="entry name" value="GroES-like_sf"/>
</dbReference>
<proteinExistence type="predicted"/>
<evidence type="ECO:0000256" key="2">
    <source>
        <dbReference type="ARBA" id="ARBA00022723"/>
    </source>
</evidence>
<dbReference type="SMART" id="SM00829">
    <property type="entry name" value="PKS_ER"/>
    <property type="match status" value="1"/>
</dbReference>
<keyword evidence="2" id="KW-0479">Metal-binding</keyword>
<dbReference type="InterPro" id="IPR013149">
    <property type="entry name" value="ADH-like_C"/>
</dbReference>
<dbReference type="SUPFAM" id="SSF51735">
    <property type="entry name" value="NAD(P)-binding Rossmann-fold domains"/>
    <property type="match status" value="1"/>
</dbReference>
<dbReference type="Gene3D" id="3.40.50.720">
    <property type="entry name" value="NAD(P)-binding Rossmann-like Domain"/>
    <property type="match status" value="1"/>
</dbReference>
<dbReference type="FunFam" id="3.40.50.720:FF:000022">
    <property type="entry name" value="Cinnamyl alcohol dehydrogenase"/>
    <property type="match status" value="1"/>
</dbReference>
<sequence length="332" mass="36366">MGYDFTVFKGSSDGSIKQDKTHRDALKGDQVLVRVTHSGLCYTDVHYRTTDMALGHEGAAVVEETGPEVKELKKGDRVGWGYEHDCCGRCSHCLTGWETMCPERKMYAAADLDQGSFATHAVWREAFLFKIPDSLSSEDAAPLMCGGATVWNAMHVTDVRGTSRVGIVGIGGLGHLAIQFAAKMGCQVVVFSGTNSKKEEAMKLGAHEFYATKGVKELKIGKKLTHLIVTTSAQPDWDMYVNVLDAGAMISPLSVSGDEFKFPYMGMLLNGLSIKGSIVAARQVHRDMLEFAAFHGIKPMKMTFPMTVDGIHEAFKTLEDGKMRYRGILIPK</sequence>
<dbReference type="EMBL" id="BLJY01000014">
    <property type="protein sequence ID" value="GFF21364.1"/>
    <property type="molecule type" value="Genomic_DNA"/>
</dbReference>
<reference evidence="5 6" key="1">
    <citation type="submission" date="2020-01" db="EMBL/GenBank/DDBJ databases">
        <title>Aspergillus terreus IFO 6365 whole genome shotgun sequence.</title>
        <authorList>
            <person name="Kanamasa S."/>
            <person name="Takahashi H."/>
        </authorList>
    </citation>
    <scope>NUCLEOTIDE SEQUENCE [LARGE SCALE GENOMIC DNA]</scope>
    <source>
        <strain evidence="5 6">IFO 6365</strain>
    </source>
</reference>
<gene>
    <name evidence="5" type="ORF">ATEIFO6365_0014029600</name>
</gene>
<dbReference type="Pfam" id="PF08240">
    <property type="entry name" value="ADH_N"/>
    <property type="match status" value="1"/>
</dbReference>
<evidence type="ECO:0000256" key="1">
    <source>
        <dbReference type="ARBA" id="ARBA00001947"/>
    </source>
</evidence>
<keyword evidence="6" id="KW-1185">Reference proteome</keyword>
<dbReference type="AlphaFoldDB" id="A0A5M3Z4U9"/>
<dbReference type="InterPro" id="IPR020843">
    <property type="entry name" value="ER"/>
</dbReference>
<dbReference type="InterPro" id="IPR047109">
    <property type="entry name" value="CAD-like"/>
</dbReference>
<organism evidence="5 6">
    <name type="scientific">Aspergillus terreus</name>
    <dbReference type="NCBI Taxonomy" id="33178"/>
    <lineage>
        <taxon>Eukaryota</taxon>
        <taxon>Fungi</taxon>
        <taxon>Dikarya</taxon>
        <taxon>Ascomycota</taxon>
        <taxon>Pezizomycotina</taxon>
        <taxon>Eurotiomycetes</taxon>
        <taxon>Eurotiomycetidae</taxon>
        <taxon>Eurotiales</taxon>
        <taxon>Aspergillaceae</taxon>
        <taxon>Aspergillus</taxon>
        <taxon>Aspergillus subgen. Circumdati</taxon>
    </lineage>
</organism>
<dbReference type="VEuPathDB" id="FungiDB:ATEG_07318"/>
<dbReference type="InterPro" id="IPR036291">
    <property type="entry name" value="NAD(P)-bd_dom_sf"/>
</dbReference>
<comment type="cofactor">
    <cofactor evidence="1">
        <name>Zn(2+)</name>
        <dbReference type="ChEBI" id="CHEBI:29105"/>
    </cofactor>
</comment>
<dbReference type="GO" id="GO:0016616">
    <property type="term" value="F:oxidoreductase activity, acting on the CH-OH group of donors, NAD or NADP as acceptor"/>
    <property type="evidence" value="ECO:0007669"/>
    <property type="project" value="InterPro"/>
</dbReference>
<dbReference type="InterPro" id="IPR013154">
    <property type="entry name" value="ADH-like_N"/>
</dbReference>
<dbReference type="OrthoDB" id="1879366at2759"/>
<name>A0A5M3Z4U9_ASPTE</name>
<evidence type="ECO:0000313" key="6">
    <source>
        <dbReference type="Proteomes" id="UP000452235"/>
    </source>
</evidence>
<dbReference type="Pfam" id="PF00107">
    <property type="entry name" value="ADH_zinc_N"/>
    <property type="match status" value="1"/>
</dbReference>